<protein>
    <recommendedName>
        <fullName evidence="3">Fibrobacter succinogenes major paralogous domain-containing protein</fullName>
    </recommendedName>
</protein>
<accession>A0AAU8UY36</accession>
<organism evidence="1 2">
    <name type="scientific">Elizabethkingia anophelis</name>
    <dbReference type="NCBI Taxonomy" id="1117645"/>
    <lineage>
        <taxon>Bacteria</taxon>
        <taxon>Pseudomonadati</taxon>
        <taxon>Bacteroidota</taxon>
        <taxon>Flavobacteriia</taxon>
        <taxon>Flavobacteriales</taxon>
        <taxon>Weeksellaceae</taxon>
        <taxon>Elizabethkingia</taxon>
    </lineage>
</organism>
<evidence type="ECO:0008006" key="3">
    <source>
        <dbReference type="Google" id="ProtNLM"/>
    </source>
</evidence>
<reference evidence="1 2" key="1">
    <citation type="submission" date="2016-07" db="EMBL/GenBank/DDBJ databases">
        <title>Revisiting the taxonomy of the Elizabethkingia Genus using Whole-Genome Sequencing, Optical Mapping, and MALDI-TOF, along with proposal of three novel Elizabethkingia species: Elizabethkingia bruuniana sp. nov., Elizabethkingia ursingii sp. nov., and Elizabethkingia occulta sp. nov.</title>
        <authorList>
            <person name="Nicholson A.C."/>
        </authorList>
    </citation>
    <scope>NUCLEOTIDE SEQUENCE [LARGE SCALE GENOMIC DNA]</scope>
    <source>
        <strain evidence="1 2">F3201</strain>
    </source>
</reference>
<dbReference type="AlphaFoldDB" id="A0AAU8UY36"/>
<sequence length="535" mass="58656">MMNTMNNKFLSYFRTISVGVIVSATLFFQSCSNREAATEEIGSEERAQLVVNIEGVVAEAQASGEQASIKATEPSTVIQPQKEVSFNESIKATTSVTQQPIEQSTKDTKLNTLAATVQLPTQPMTKDYTYRVVMYNADGSFHSSTNLIAGTAGSIEVVKGRKYKWYAYSHNNKAAIPAITDNQNPIIATTASKDLLYASGEVTIGTSPQGQMLTQALPITFEHKMSKISLTIDARGMGAIIKDNILVTMQTPVSFPQGNLNLKTGVMQANGSANYAIGDPVTFQNSANYGNAIKEASFYTIQSTGTVSLAFKHNTIDVAYFDNTTNESMITPSTTLVSNFSATPVPGKNTNLNINLYKIGGTIDGVIWSSGSLCFENGQHYIRPKDITRLTSSFYMDSDYWKARALTPANNATPDQVDPCTKVFPENRWRLPTEAEFQKLVARKNNQDTQYNGNGIDNSVSFLTDEGKRVNFNPDGQRRGNTVLSSANTHGYYWSSTRKSATEFAAFQTGEASLVSIIDNRYTMNEKLNIRCVKK</sequence>
<evidence type="ECO:0000313" key="1">
    <source>
        <dbReference type="EMBL" id="AQX02753.1"/>
    </source>
</evidence>
<name>A0AAU8UY36_9FLAO</name>
<gene>
    <name evidence="1" type="ORF">BBD32_15450</name>
</gene>
<evidence type="ECO:0000313" key="2">
    <source>
        <dbReference type="Proteomes" id="UP000190848"/>
    </source>
</evidence>
<proteinExistence type="predicted"/>
<dbReference type="EMBL" id="CP016374">
    <property type="protein sequence ID" value="AQX02753.1"/>
    <property type="molecule type" value="Genomic_DNA"/>
</dbReference>
<dbReference type="Proteomes" id="UP000190848">
    <property type="component" value="Chromosome"/>
</dbReference>